<accession>A0A0J9X5U2</accession>
<keyword evidence="8" id="KW-1185">Reference proteome</keyword>
<keyword evidence="4" id="KW-0539">Nucleus</keyword>
<evidence type="ECO:0000256" key="2">
    <source>
        <dbReference type="ARBA" id="ARBA00022614"/>
    </source>
</evidence>
<evidence type="ECO:0000313" key="7">
    <source>
        <dbReference type="EMBL" id="CDO52577.1"/>
    </source>
</evidence>
<dbReference type="OrthoDB" id="433501at2759"/>
<dbReference type="PANTHER" id="PTHR10552:SF6">
    <property type="entry name" value="U2 SMALL NUCLEAR RIBONUCLEOPROTEIN A"/>
    <property type="match status" value="1"/>
</dbReference>
<comment type="similarity">
    <text evidence="5">Belongs to the U2 small nuclear ribonucleoprotein A family.</text>
</comment>
<reference evidence="7" key="1">
    <citation type="submission" date="2014-03" db="EMBL/GenBank/DDBJ databases">
        <authorList>
            <person name="Casaregola S."/>
        </authorList>
    </citation>
    <scope>NUCLEOTIDE SEQUENCE [LARGE SCALE GENOMIC DNA]</scope>
    <source>
        <strain evidence="7">CLIB 918</strain>
    </source>
</reference>
<evidence type="ECO:0000256" key="6">
    <source>
        <dbReference type="ARBA" id="ARBA00024238"/>
    </source>
</evidence>
<dbReference type="InterPro" id="IPR044640">
    <property type="entry name" value="RU2A"/>
</dbReference>
<dbReference type="Pfam" id="PF14580">
    <property type="entry name" value="LRR_9"/>
    <property type="match status" value="1"/>
</dbReference>
<dbReference type="GO" id="GO:0030620">
    <property type="term" value="F:U2 snRNA binding"/>
    <property type="evidence" value="ECO:0007669"/>
    <property type="project" value="InterPro"/>
</dbReference>
<gene>
    <name evidence="7" type="ORF">BN980_GECA03s04113g</name>
</gene>
<protein>
    <recommendedName>
        <fullName evidence="6">U2 small nuclear ribonucleoprotein A'</fullName>
    </recommendedName>
</protein>
<dbReference type="GO" id="GO:0005686">
    <property type="term" value="C:U2 snRNP"/>
    <property type="evidence" value="ECO:0007669"/>
    <property type="project" value="TreeGrafter"/>
</dbReference>
<dbReference type="Gene3D" id="3.80.10.10">
    <property type="entry name" value="Ribonuclease Inhibitor"/>
    <property type="match status" value="1"/>
</dbReference>
<keyword evidence="2" id="KW-0433">Leucine-rich repeat</keyword>
<comment type="subcellular location">
    <subcellularLocation>
        <location evidence="1">Nucleus</location>
    </subcellularLocation>
</comment>
<dbReference type="SUPFAM" id="SSF52058">
    <property type="entry name" value="L domain-like"/>
    <property type="match status" value="1"/>
</dbReference>
<evidence type="ECO:0000313" key="8">
    <source>
        <dbReference type="Proteomes" id="UP000242525"/>
    </source>
</evidence>
<comment type="caution">
    <text evidence="7">The sequence shown here is derived from an EMBL/GenBank/DDBJ whole genome shotgun (WGS) entry which is preliminary data.</text>
</comment>
<keyword evidence="3" id="KW-0677">Repeat</keyword>
<dbReference type="AlphaFoldDB" id="A0A0J9X5U2"/>
<proteinExistence type="inferred from homology"/>
<evidence type="ECO:0000256" key="5">
    <source>
        <dbReference type="ARBA" id="ARBA00024196"/>
    </source>
</evidence>
<evidence type="ECO:0000256" key="1">
    <source>
        <dbReference type="ARBA" id="ARBA00004123"/>
    </source>
</evidence>
<organism evidence="7 8">
    <name type="scientific">Geotrichum candidum</name>
    <name type="common">Oospora lactis</name>
    <name type="synonym">Dipodascus geotrichum</name>
    <dbReference type="NCBI Taxonomy" id="1173061"/>
    <lineage>
        <taxon>Eukaryota</taxon>
        <taxon>Fungi</taxon>
        <taxon>Dikarya</taxon>
        <taxon>Ascomycota</taxon>
        <taxon>Saccharomycotina</taxon>
        <taxon>Dipodascomycetes</taxon>
        <taxon>Dipodascales</taxon>
        <taxon>Dipodascaceae</taxon>
        <taxon>Geotrichum</taxon>
    </lineage>
</organism>
<dbReference type="InterPro" id="IPR032675">
    <property type="entry name" value="LRR_dom_sf"/>
</dbReference>
<dbReference type="EMBL" id="CCBN010000003">
    <property type="protein sequence ID" value="CDO52577.1"/>
    <property type="molecule type" value="Genomic_DNA"/>
</dbReference>
<evidence type="ECO:0000256" key="4">
    <source>
        <dbReference type="ARBA" id="ARBA00023242"/>
    </source>
</evidence>
<dbReference type="STRING" id="1173061.A0A0J9X5U2"/>
<dbReference type="FunFam" id="3.80.10.10:FF:000026">
    <property type="entry name" value="U2 small nuclear ribonucleoprotein A"/>
    <property type="match status" value="1"/>
</dbReference>
<evidence type="ECO:0000256" key="3">
    <source>
        <dbReference type="ARBA" id="ARBA00022737"/>
    </source>
</evidence>
<name>A0A0J9X5U2_GEOCN</name>
<dbReference type="Proteomes" id="UP000242525">
    <property type="component" value="Unassembled WGS sequence"/>
</dbReference>
<dbReference type="GO" id="GO:0000398">
    <property type="term" value="P:mRNA splicing, via spliceosome"/>
    <property type="evidence" value="ECO:0007669"/>
    <property type="project" value="InterPro"/>
</dbReference>
<sequence>MKLTPELLLSAPSYINPVNDRELSLRGHNIQIIENLGITRDLNDAIDLTDNSIQHLTNFPLLPRLSMLLVANNRIRAVNAANIGANLPNLRVLVLTRNQLAGLADLSFVATLPALEFFSALDNPCTTQTHYRDWLIWRNPGLRVIDFTRVRDAERAHARELFGESLDTPTDLARQILNSETAAGASKVFTTSTAAVGADGGGAASLQALSEEDREKLREQLKRATSLDEISRIQRALRGATSL</sequence>
<dbReference type="PANTHER" id="PTHR10552">
    <property type="entry name" value="U2 SMALL NUCLEAR RIBONUCLEOPROTEIN A"/>
    <property type="match status" value="1"/>
</dbReference>